<feature type="compositionally biased region" description="Basic and acidic residues" evidence="1">
    <location>
        <begin position="630"/>
        <end position="639"/>
    </location>
</feature>
<feature type="compositionally biased region" description="Gly residues" evidence="1">
    <location>
        <begin position="640"/>
        <end position="652"/>
    </location>
</feature>
<reference evidence="2 3" key="1">
    <citation type="submission" date="2021-01" db="EMBL/GenBank/DDBJ databases">
        <title>Streptomyces acididurans sp. nov., isolated from a peat swamp forest soil.</title>
        <authorList>
            <person name="Chantavorakit T."/>
            <person name="Duangmal K."/>
        </authorList>
    </citation>
    <scope>NUCLEOTIDE SEQUENCE [LARGE SCALE GENOMIC DNA]</scope>
    <source>
        <strain evidence="2 3">KK5PA1</strain>
    </source>
</reference>
<keyword evidence="3" id="KW-1185">Reference proteome</keyword>
<dbReference type="Proteomes" id="UP000749040">
    <property type="component" value="Unassembled WGS sequence"/>
</dbReference>
<dbReference type="Gene3D" id="1.25.40.10">
    <property type="entry name" value="Tetratricopeptide repeat domain"/>
    <property type="match status" value="1"/>
</dbReference>
<gene>
    <name evidence="2" type="ORF">ITX44_10570</name>
</gene>
<dbReference type="InterPro" id="IPR011990">
    <property type="entry name" value="TPR-like_helical_dom_sf"/>
</dbReference>
<comment type="caution">
    <text evidence="2">The sequence shown here is derived from an EMBL/GenBank/DDBJ whole genome shotgun (WGS) entry which is preliminary data.</text>
</comment>
<proteinExistence type="predicted"/>
<evidence type="ECO:0000313" key="2">
    <source>
        <dbReference type="EMBL" id="MBM9504976.1"/>
    </source>
</evidence>
<evidence type="ECO:0000313" key="3">
    <source>
        <dbReference type="Proteomes" id="UP000749040"/>
    </source>
</evidence>
<dbReference type="RefSeq" id="WP_205356854.1">
    <property type="nucleotide sequence ID" value="NZ_JADKYB010000005.1"/>
</dbReference>
<accession>A0ABS2TPP9</accession>
<feature type="region of interest" description="Disordered" evidence="1">
    <location>
        <begin position="605"/>
        <end position="693"/>
    </location>
</feature>
<feature type="compositionally biased region" description="Basic residues" evidence="1">
    <location>
        <begin position="682"/>
        <end position="693"/>
    </location>
</feature>
<name>A0ABS2TPP9_9ACTN</name>
<protein>
    <recommendedName>
        <fullName evidence="4">Tetratricopeptide repeat protein</fullName>
    </recommendedName>
</protein>
<organism evidence="2 3">
    <name type="scientific">Actinacidiphila acididurans</name>
    <dbReference type="NCBI Taxonomy" id="2784346"/>
    <lineage>
        <taxon>Bacteria</taxon>
        <taxon>Bacillati</taxon>
        <taxon>Actinomycetota</taxon>
        <taxon>Actinomycetes</taxon>
        <taxon>Kitasatosporales</taxon>
        <taxon>Streptomycetaceae</taxon>
        <taxon>Actinacidiphila</taxon>
    </lineage>
</organism>
<evidence type="ECO:0008006" key="4">
    <source>
        <dbReference type="Google" id="ProtNLM"/>
    </source>
</evidence>
<feature type="compositionally biased region" description="Basic and acidic residues" evidence="1">
    <location>
        <begin position="605"/>
        <end position="622"/>
    </location>
</feature>
<dbReference type="SUPFAM" id="SSF48452">
    <property type="entry name" value="TPR-like"/>
    <property type="match status" value="1"/>
</dbReference>
<evidence type="ECO:0000256" key="1">
    <source>
        <dbReference type="SAM" id="MobiDB-lite"/>
    </source>
</evidence>
<dbReference type="EMBL" id="JADKYB010000005">
    <property type="protein sequence ID" value="MBM9504976.1"/>
    <property type="molecule type" value="Genomic_DNA"/>
</dbReference>
<sequence length="693" mass="74015">MDELHEGDAELRAGAGEARSAAEGETALARLIMHGGDLSHAASHLGNAMAMDPLLPETHEALAELATRSGGAFAALELFPADSGFTGAVACRAHLEAACGNWAEALMLLAAVVRAEPERPWTHVAWLGRDELPGLLPPAVLTQALARVVGGALPDPLPEAVRGALDPFYALTRAAVREHPEDGRLAAIASGLARRMGDAPTAVAWAEQARAIRPDHVSDVMLGYALRAAGRADDALRIWQEEAERDPSDLSLMVDIAELWTTTGRAAEGLPWAERAAAADPGHPQAAPAVHGVRYAADGDPAHLLALADHLRNRPDHPYAATVLARHSEWEPWLGVVAQATEATVNVLHQMLESPGADGTRGHEIQLATSAIEPPSAALAFLAAFPAGDLVNQSVGHPDPREPVRPVTTQVWRYEGLRALPAVPPSSPRAAELLRDTASVNWPHIPAAYDHAVRLSGLAVADLLGVLVHPPAAPDDKQGRFLRDHRPELWIRAVQAFACLGLAHHRTDQPWPDSDRRRVLLDLLDGPEDWVCEAAAFALVATAWMQPETRAEAGERVAARLVMAAQAWQTREVTVLASLCRLVLLCPWLEESWTRLAREMLAAVRRAEEGPEPEDARERAEEMAEAARAASRDRKDRGGPEGPGGRADGTGTGRPTPAHGGAQSTDPAGAAGSGAGREEPRGKRRGLFRRRRG</sequence>